<dbReference type="RefSeq" id="WP_169382006.1">
    <property type="nucleotide sequence ID" value="NZ_JAAXLA010000024.1"/>
</dbReference>
<evidence type="ECO:0000313" key="3">
    <source>
        <dbReference type="Proteomes" id="UP000820669"/>
    </source>
</evidence>
<comment type="caution">
    <text evidence="2">The sequence shown here is derived from an EMBL/GenBank/DDBJ whole genome shotgun (WGS) entry which is preliminary data.</text>
</comment>
<feature type="compositionally biased region" description="Basic and acidic residues" evidence="1">
    <location>
        <begin position="15"/>
        <end position="29"/>
    </location>
</feature>
<accession>A0ABX1SDF5</accession>
<dbReference type="EMBL" id="JAAXLA010000024">
    <property type="protein sequence ID" value="NMH98562.1"/>
    <property type="molecule type" value="Genomic_DNA"/>
</dbReference>
<proteinExistence type="predicted"/>
<gene>
    <name evidence="2" type="ORF">HF526_14785</name>
</gene>
<dbReference type="Proteomes" id="UP000820669">
    <property type="component" value="Unassembled WGS sequence"/>
</dbReference>
<sequence length="64" mass="6754">MSELEPGQRVWRLPRGLDRQVPELSRVADRAPPTATGPVPGSGAGQGAVPRRPVRSADQRNGAA</sequence>
<reference evidence="2 3" key="1">
    <citation type="submission" date="2020-04" db="EMBL/GenBank/DDBJ databases">
        <authorList>
            <person name="Klaysubun C."/>
            <person name="Duangmal K."/>
            <person name="Lipun K."/>
        </authorList>
    </citation>
    <scope>NUCLEOTIDE SEQUENCE [LARGE SCALE GENOMIC DNA]</scope>
    <source>
        <strain evidence="2 3">K10HN5</strain>
    </source>
</reference>
<organism evidence="2 3">
    <name type="scientific">Pseudonocardia acidicola</name>
    <dbReference type="NCBI Taxonomy" id="2724939"/>
    <lineage>
        <taxon>Bacteria</taxon>
        <taxon>Bacillati</taxon>
        <taxon>Actinomycetota</taxon>
        <taxon>Actinomycetes</taxon>
        <taxon>Pseudonocardiales</taxon>
        <taxon>Pseudonocardiaceae</taxon>
        <taxon>Pseudonocardia</taxon>
    </lineage>
</organism>
<keyword evidence="3" id="KW-1185">Reference proteome</keyword>
<protein>
    <submittedName>
        <fullName evidence="2">Uncharacterized protein</fullName>
    </submittedName>
</protein>
<evidence type="ECO:0000256" key="1">
    <source>
        <dbReference type="SAM" id="MobiDB-lite"/>
    </source>
</evidence>
<feature type="region of interest" description="Disordered" evidence="1">
    <location>
        <begin position="1"/>
        <end position="64"/>
    </location>
</feature>
<evidence type="ECO:0000313" key="2">
    <source>
        <dbReference type="EMBL" id="NMH98562.1"/>
    </source>
</evidence>
<name>A0ABX1SDF5_9PSEU</name>